<gene>
    <name evidence="2" type="ORF">METZ01_LOCUS130297</name>
</gene>
<reference evidence="2" key="1">
    <citation type="submission" date="2018-05" db="EMBL/GenBank/DDBJ databases">
        <authorList>
            <person name="Lanie J.A."/>
            <person name="Ng W.-L."/>
            <person name="Kazmierczak K.M."/>
            <person name="Andrzejewski T.M."/>
            <person name="Davidsen T.M."/>
            <person name="Wayne K.J."/>
            <person name="Tettelin H."/>
            <person name="Glass J.I."/>
            <person name="Rusch D."/>
            <person name="Podicherti R."/>
            <person name="Tsui H.-C.T."/>
            <person name="Winkler M.E."/>
        </authorList>
    </citation>
    <scope>NUCLEOTIDE SEQUENCE</scope>
</reference>
<dbReference type="Gene3D" id="3.20.20.100">
    <property type="entry name" value="NADP-dependent oxidoreductase domain"/>
    <property type="match status" value="1"/>
</dbReference>
<dbReference type="CDD" id="cd19152">
    <property type="entry name" value="AKR_AKR15A"/>
    <property type="match status" value="1"/>
</dbReference>
<proteinExistence type="predicted"/>
<dbReference type="EMBL" id="UINC01018436">
    <property type="protein sequence ID" value="SVA77443.1"/>
    <property type="molecule type" value="Genomic_DNA"/>
</dbReference>
<organism evidence="2">
    <name type="scientific">marine metagenome</name>
    <dbReference type="NCBI Taxonomy" id="408172"/>
    <lineage>
        <taxon>unclassified sequences</taxon>
        <taxon>metagenomes</taxon>
        <taxon>ecological metagenomes</taxon>
    </lineage>
</organism>
<dbReference type="InterPro" id="IPR036812">
    <property type="entry name" value="NAD(P)_OxRdtase_dom_sf"/>
</dbReference>
<dbReference type="PANTHER" id="PTHR42686:SF1">
    <property type="entry name" value="GH17980P-RELATED"/>
    <property type="match status" value="1"/>
</dbReference>
<evidence type="ECO:0000259" key="1">
    <source>
        <dbReference type="Pfam" id="PF00248"/>
    </source>
</evidence>
<dbReference type="SUPFAM" id="SSF51430">
    <property type="entry name" value="NAD(P)-linked oxidoreductase"/>
    <property type="match status" value="1"/>
</dbReference>
<dbReference type="AlphaFoldDB" id="A0A381YLS9"/>
<dbReference type="InterPro" id="IPR023210">
    <property type="entry name" value="NADP_OxRdtase_dom"/>
</dbReference>
<dbReference type="InterPro" id="IPR020471">
    <property type="entry name" value="AKR"/>
</dbReference>
<dbReference type="PANTHER" id="PTHR42686">
    <property type="entry name" value="GH17980P-RELATED"/>
    <property type="match status" value="1"/>
</dbReference>
<feature type="domain" description="NADP-dependent oxidoreductase" evidence="1">
    <location>
        <begin position="19"/>
        <end position="327"/>
    </location>
</feature>
<dbReference type="GO" id="GO:0016491">
    <property type="term" value="F:oxidoreductase activity"/>
    <property type="evidence" value="ECO:0007669"/>
    <property type="project" value="InterPro"/>
</dbReference>
<protein>
    <recommendedName>
        <fullName evidence="1">NADP-dependent oxidoreductase domain-containing protein</fullName>
    </recommendedName>
</protein>
<dbReference type="Pfam" id="PF00248">
    <property type="entry name" value="Aldo_ket_red"/>
    <property type="match status" value="1"/>
</dbReference>
<sequence>MNPFETRLLGNTGIKIPSLGFGGAPLGELFEKVEHLQAIETLDEAYASGIRYYDTAPWYGHGLSEHRLGNLLHQKNRHEFILSTKVGRVYRPFKGDPVLFDGSPWVGGLPFEWNFDYSAAGFERSFLDSTMRLGLNRIDLLVIHDLDRSYHGKSVSNKLQELETGMEWLKMMKNSAAIQAFGAGINDIEMIPLFLEHFELDFFLVAMPYTMLNQEPLKEIFPECERRGIGIIIGSPYASGILASGSRKESKYGYSAASEEMRKKVQSIEVICEAHGIPLKAAALQFPLAHPQVSSVIPGALRAAQVKENLEMLKIHIPPEFWVELKQTGLLHPEAPVA</sequence>
<accession>A0A381YLS9</accession>
<dbReference type="GO" id="GO:0005829">
    <property type="term" value="C:cytosol"/>
    <property type="evidence" value="ECO:0007669"/>
    <property type="project" value="TreeGrafter"/>
</dbReference>
<evidence type="ECO:0000313" key="2">
    <source>
        <dbReference type="EMBL" id="SVA77443.1"/>
    </source>
</evidence>
<name>A0A381YLS9_9ZZZZ</name>